<dbReference type="EMBL" id="BPQG01000038">
    <property type="protein sequence ID" value="GJD44788.1"/>
    <property type="molecule type" value="Genomic_DNA"/>
</dbReference>
<keyword evidence="4" id="KW-0346">Stress response</keyword>
<evidence type="ECO:0000256" key="2">
    <source>
        <dbReference type="SAM" id="MobiDB-lite"/>
    </source>
</evidence>
<feature type="region of interest" description="Disordered" evidence="2">
    <location>
        <begin position="87"/>
        <end position="117"/>
    </location>
</feature>
<feature type="compositionally biased region" description="Basic and acidic residues" evidence="2">
    <location>
        <begin position="100"/>
        <end position="117"/>
    </location>
</feature>
<evidence type="ECO:0000259" key="3">
    <source>
        <dbReference type="SMART" id="SM00992"/>
    </source>
</evidence>
<dbReference type="RefSeq" id="WP_147753544.1">
    <property type="nucleotide sequence ID" value="NZ_BPQG01000038.1"/>
</dbReference>
<sequence length="117" mass="13555">MTDARPTETRLRIAKFGIGAVVRHRIYPFRGIVFDVDPVFDNTEDWWLAIPEEARPRKDQPFYHLLAENAETEYVAYVSEQNLVPDTSGESLRHAGIPEMFERDPGGTYRMRDRTAN</sequence>
<name>A0ABQ4QHS6_9HYPH</name>
<proteinExistence type="predicted"/>
<reference evidence="4 5" key="1">
    <citation type="journal article" date="2021" name="Front. Microbiol.">
        <title>Comprehensive Comparative Genomics and Phenotyping of Methylobacterium Species.</title>
        <authorList>
            <person name="Alessa O."/>
            <person name="Ogura Y."/>
            <person name="Fujitani Y."/>
            <person name="Takami H."/>
            <person name="Hayashi T."/>
            <person name="Sahin N."/>
            <person name="Tani A."/>
        </authorList>
    </citation>
    <scope>NUCLEOTIDE SEQUENCE [LARGE SCALE GENOMIC DNA]</scope>
    <source>
        <strain evidence="4 5">DSM 23679</strain>
    </source>
</reference>
<dbReference type="Proteomes" id="UP001055117">
    <property type="component" value="Unassembled WGS sequence"/>
</dbReference>
<dbReference type="SUPFAM" id="SSF141255">
    <property type="entry name" value="YccV-like"/>
    <property type="match status" value="1"/>
</dbReference>
<dbReference type="Pfam" id="PF08755">
    <property type="entry name" value="YccV-like"/>
    <property type="match status" value="1"/>
</dbReference>
<dbReference type="Gene3D" id="2.30.30.390">
    <property type="entry name" value="Hemimethylated DNA-binding domain"/>
    <property type="match status" value="1"/>
</dbReference>
<comment type="caution">
    <text evidence="4">The sequence shown here is derived from an EMBL/GenBank/DDBJ whole genome shotgun (WGS) entry which is preliminary data.</text>
</comment>
<evidence type="ECO:0000313" key="4">
    <source>
        <dbReference type="EMBL" id="GJD44788.1"/>
    </source>
</evidence>
<dbReference type="SMART" id="SM00992">
    <property type="entry name" value="YccV-like"/>
    <property type="match status" value="1"/>
</dbReference>
<evidence type="ECO:0000256" key="1">
    <source>
        <dbReference type="NCBIfam" id="TIGR02097"/>
    </source>
</evidence>
<accession>A0ABQ4QHS6</accession>
<organism evidence="4 5">
    <name type="scientific">Methylobacterium cerastii</name>
    <dbReference type="NCBI Taxonomy" id="932741"/>
    <lineage>
        <taxon>Bacteria</taxon>
        <taxon>Pseudomonadati</taxon>
        <taxon>Pseudomonadota</taxon>
        <taxon>Alphaproteobacteria</taxon>
        <taxon>Hyphomicrobiales</taxon>
        <taxon>Methylobacteriaceae</taxon>
        <taxon>Methylobacterium</taxon>
    </lineage>
</organism>
<protein>
    <recommendedName>
        <fullName evidence="1">Heat shock protein HspQ</fullName>
    </recommendedName>
</protein>
<feature type="domain" description="Hemimethylated DNA-binding" evidence="3">
    <location>
        <begin position="13"/>
        <end position="112"/>
    </location>
</feature>
<gene>
    <name evidence="4" type="primary">hspQ</name>
    <name evidence="4" type="ORF">AFCDBAGC_2655</name>
</gene>
<dbReference type="NCBIfam" id="TIGR02097">
    <property type="entry name" value="yccV"/>
    <property type="match status" value="1"/>
</dbReference>
<keyword evidence="5" id="KW-1185">Reference proteome</keyword>
<dbReference type="InterPro" id="IPR036623">
    <property type="entry name" value="Hemimethylated_DNA-bd_sf"/>
</dbReference>
<evidence type="ECO:0000313" key="5">
    <source>
        <dbReference type="Proteomes" id="UP001055117"/>
    </source>
</evidence>
<dbReference type="InterPro" id="IPR011722">
    <property type="entry name" value="Hemimethylated_DNA-bd_dom"/>
</dbReference>